<dbReference type="GO" id="GO:0008206">
    <property type="term" value="P:bile acid metabolic process"/>
    <property type="evidence" value="ECO:0007669"/>
    <property type="project" value="UniProtKB-ARBA"/>
</dbReference>
<dbReference type="KEGG" id="bcir:C2I06_20235"/>
<dbReference type="GO" id="GO:0016614">
    <property type="term" value="F:oxidoreductase activity, acting on CH-OH group of donors"/>
    <property type="evidence" value="ECO:0007669"/>
    <property type="project" value="UniProtKB-ARBA"/>
</dbReference>
<dbReference type="Gene3D" id="3.40.50.720">
    <property type="entry name" value="NAD(P)-binding Rossmann-like Domain"/>
    <property type="match status" value="1"/>
</dbReference>
<gene>
    <name evidence="3" type="ORF">CHH57_14650</name>
</gene>
<reference evidence="3 4" key="1">
    <citation type="submission" date="2017-07" db="EMBL/GenBank/DDBJ databases">
        <title>Isolation and whole genome analysis of endospore-forming bacteria from heroin.</title>
        <authorList>
            <person name="Kalinowski J."/>
            <person name="Ahrens B."/>
            <person name="Al-Dilaimi A."/>
            <person name="Winkler A."/>
            <person name="Wibberg D."/>
            <person name="Schleenbecker U."/>
            <person name="Ruckert C."/>
            <person name="Wolfel R."/>
            <person name="Grass G."/>
        </authorList>
    </citation>
    <scope>NUCLEOTIDE SEQUENCE [LARGE SCALE GENOMIC DNA]</scope>
    <source>
        <strain evidence="3 4">7521-2</strain>
    </source>
</reference>
<dbReference type="RefSeq" id="WP_095331264.1">
    <property type="nucleotide sequence ID" value="NZ_CP026033.1"/>
</dbReference>
<accession>A0A268FAW3</accession>
<dbReference type="AlphaFoldDB" id="A0A268FAW3"/>
<dbReference type="PANTHER" id="PTHR48107:SF16">
    <property type="entry name" value="NADPH-DEPENDENT ALDEHYDE REDUCTASE 1, CHLOROPLASTIC"/>
    <property type="match status" value="1"/>
</dbReference>
<comment type="similarity">
    <text evidence="1">Belongs to the short-chain dehydrogenases/reductases (SDR) family.</text>
</comment>
<dbReference type="InterPro" id="IPR020904">
    <property type="entry name" value="Sc_DH/Rdtase_CS"/>
</dbReference>
<comment type="caution">
    <text evidence="3">The sequence shown here is derived from an EMBL/GenBank/DDBJ whole genome shotgun (WGS) entry which is preliminary data.</text>
</comment>
<organism evidence="3 4">
    <name type="scientific">Niallia circulans</name>
    <name type="common">Bacillus circulans</name>
    <dbReference type="NCBI Taxonomy" id="1397"/>
    <lineage>
        <taxon>Bacteria</taxon>
        <taxon>Bacillati</taxon>
        <taxon>Bacillota</taxon>
        <taxon>Bacilli</taxon>
        <taxon>Bacillales</taxon>
        <taxon>Bacillaceae</taxon>
        <taxon>Niallia</taxon>
    </lineage>
</organism>
<dbReference type="PROSITE" id="PS00061">
    <property type="entry name" value="ADH_SHORT"/>
    <property type="match status" value="1"/>
</dbReference>
<dbReference type="FunFam" id="3.40.50.720:FF:000084">
    <property type="entry name" value="Short-chain dehydrogenase reductase"/>
    <property type="match status" value="1"/>
</dbReference>
<dbReference type="PRINTS" id="PR00081">
    <property type="entry name" value="GDHRDH"/>
</dbReference>
<dbReference type="PANTHER" id="PTHR48107">
    <property type="entry name" value="NADPH-DEPENDENT ALDEHYDE REDUCTASE-LIKE PROTEIN, CHLOROPLASTIC-RELATED"/>
    <property type="match status" value="1"/>
</dbReference>
<proteinExistence type="inferred from homology"/>
<dbReference type="InterPro" id="IPR036291">
    <property type="entry name" value="NAD(P)-bd_dom_sf"/>
</dbReference>
<sequence>MEVITVTKKQHYGSEVKCEEIEWTFPPQQQTRQPGFEYLMDPLPIFDNPKYIGTGKLKDRTAIITGGDSGIGRAVAVAFAKEGANIVISYFDEHTDAETTKRVVEQYGRSCLLIPGDLRRREHCEFIVQKTLETFGKIDILVNNAAVQFLREDLTSIPDEQWELTFDVNIHAYFHLTKAALPHLKEGASIVNTTSLVAYIGVSHLIDYTTTKGAIVSYTRALANNLVQKGIRVNAVAPGPFWTPIQPASQSAENIATLGSDVPMKRAGQPYEIAPVYVLLASDDGSYMTGQTIHVNGGAMVTT</sequence>
<dbReference type="Proteomes" id="UP000216961">
    <property type="component" value="Unassembled WGS sequence"/>
</dbReference>
<protein>
    <submittedName>
        <fullName evidence="3">NAD(P)-dependent oxidoreductase</fullName>
    </submittedName>
</protein>
<dbReference type="Pfam" id="PF13561">
    <property type="entry name" value="adh_short_C2"/>
    <property type="match status" value="1"/>
</dbReference>
<dbReference type="NCBIfam" id="NF005214">
    <property type="entry name" value="PRK06701.1"/>
    <property type="match status" value="1"/>
</dbReference>
<keyword evidence="2" id="KW-0560">Oxidoreductase</keyword>
<evidence type="ECO:0000313" key="3">
    <source>
        <dbReference type="EMBL" id="PAD82489.1"/>
    </source>
</evidence>
<evidence type="ECO:0000256" key="2">
    <source>
        <dbReference type="ARBA" id="ARBA00023002"/>
    </source>
</evidence>
<dbReference type="SUPFAM" id="SSF51735">
    <property type="entry name" value="NAD(P)-binding Rossmann-fold domains"/>
    <property type="match status" value="1"/>
</dbReference>
<dbReference type="PRINTS" id="PR00080">
    <property type="entry name" value="SDRFAMILY"/>
</dbReference>
<name>A0A268FAW3_NIACI</name>
<dbReference type="CDD" id="cd05355">
    <property type="entry name" value="SDR_c1"/>
    <property type="match status" value="1"/>
</dbReference>
<evidence type="ECO:0000256" key="1">
    <source>
        <dbReference type="ARBA" id="ARBA00006484"/>
    </source>
</evidence>
<dbReference type="EMBL" id="NPBQ01000089">
    <property type="protein sequence ID" value="PAD82489.1"/>
    <property type="molecule type" value="Genomic_DNA"/>
</dbReference>
<evidence type="ECO:0000313" key="4">
    <source>
        <dbReference type="Proteomes" id="UP000216961"/>
    </source>
</evidence>
<dbReference type="InterPro" id="IPR002347">
    <property type="entry name" value="SDR_fam"/>
</dbReference>